<organism evidence="4 5">
    <name type="scientific">Nocardia vinacea</name>
    <dbReference type="NCBI Taxonomy" id="96468"/>
    <lineage>
        <taxon>Bacteria</taxon>
        <taxon>Bacillati</taxon>
        <taxon>Actinomycetota</taxon>
        <taxon>Actinomycetes</taxon>
        <taxon>Mycobacteriales</taxon>
        <taxon>Nocardiaceae</taxon>
        <taxon>Nocardia</taxon>
    </lineage>
</organism>
<keyword evidence="5" id="KW-1185">Reference proteome</keyword>
<dbReference type="Gene3D" id="3.40.190.10">
    <property type="entry name" value="Periplasmic binding protein-like II"/>
    <property type="match status" value="2"/>
</dbReference>
<comment type="similarity">
    <text evidence="1">Belongs to the bacterial solute-binding protein SsuA/TauA family.</text>
</comment>
<evidence type="ECO:0000313" key="5">
    <source>
        <dbReference type="Proteomes" id="UP001432062"/>
    </source>
</evidence>
<dbReference type="PANTHER" id="PTHR30024">
    <property type="entry name" value="ALIPHATIC SULFONATES-BINDING PROTEIN-RELATED"/>
    <property type="match status" value="1"/>
</dbReference>
<dbReference type="EMBL" id="CP109441">
    <property type="protein sequence ID" value="WUV46368.1"/>
    <property type="molecule type" value="Genomic_DNA"/>
</dbReference>
<name>A0ABZ1YTL6_9NOCA</name>
<evidence type="ECO:0000313" key="4">
    <source>
        <dbReference type="EMBL" id="WUV46368.1"/>
    </source>
</evidence>
<feature type="signal peptide" evidence="2">
    <location>
        <begin position="1"/>
        <end position="26"/>
    </location>
</feature>
<dbReference type="SUPFAM" id="SSF53850">
    <property type="entry name" value="Periplasmic binding protein-like II"/>
    <property type="match status" value="1"/>
</dbReference>
<evidence type="ECO:0000259" key="3">
    <source>
        <dbReference type="SMART" id="SM00062"/>
    </source>
</evidence>
<accession>A0ABZ1YTL6</accession>
<feature type="chain" id="PRO_5046645715" evidence="2">
    <location>
        <begin position="27"/>
        <end position="321"/>
    </location>
</feature>
<evidence type="ECO:0000256" key="1">
    <source>
        <dbReference type="ARBA" id="ARBA00010742"/>
    </source>
</evidence>
<dbReference type="PROSITE" id="PS51257">
    <property type="entry name" value="PROKAR_LIPOPROTEIN"/>
    <property type="match status" value="1"/>
</dbReference>
<dbReference type="InterPro" id="IPR001638">
    <property type="entry name" value="Solute-binding_3/MltF_N"/>
</dbReference>
<dbReference type="Proteomes" id="UP001432062">
    <property type="component" value="Chromosome"/>
</dbReference>
<sequence length="321" mass="33217">MKTLTNRLLTAVLTVTAIATTLAACATSDGSDANTLTVAFVVDPSWAQIPVAQQDGLFEKHGVHVKVVNFPSGVEALQALAAHQVDVATAADVPAAATLTRSPSLRVVADGSRWQGSRIVARRSAGITSLESLSGRSIGTPLGTSAAYFAAKALSDKGIEADLVQVAPQATLTAATQHNVDAVSIFQPYQAQVIAALGDDAVQLPGGSYNQHSLYLASDTVVAQKSASLSAFFAALNEASTALSTHADSAIAAIAAATQLAPSLLQKILPEFDYTIQLQPDLAANLMSLGTWAKAQGKIDQSTQLPNYDSLLVTTFLPHVG</sequence>
<reference evidence="4" key="1">
    <citation type="submission" date="2022-10" db="EMBL/GenBank/DDBJ databases">
        <title>The complete genomes of actinobacterial strains from the NBC collection.</title>
        <authorList>
            <person name="Joergensen T.S."/>
            <person name="Alvarez Arevalo M."/>
            <person name="Sterndorff E.B."/>
            <person name="Faurdal D."/>
            <person name="Vuksanovic O."/>
            <person name="Mourched A.-S."/>
            <person name="Charusanti P."/>
            <person name="Shaw S."/>
            <person name="Blin K."/>
            <person name="Weber T."/>
        </authorList>
    </citation>
    <scope>NUCLEOTIDE SEQUENCE</scope>
    <source>
        <strain evidence="4">NBC_01482</strain>
    </source>
</reference>
<evidence type="ECO:0000256" key="2">
    <source>
        <dbReference type="SAM" id="SignalP"/>
    </source>
</evidence>
<feature type="domain" description="Solute-binding protein family 3/N-terminal" evidence="3">
    <location>
        <begin position="35"/>
        <end position="247"/>
    </location>
</feature>
<keyword evidence="2" id="KW-0732">Signal</keyword>
<proteinExistence type="inferred from homology"/>
<dbReference type="Pfam" id="PF09084">
    <property type="entry name" value="NMT1"/>
    <property type="match status" value="1"/>
</dbReference>
<dbReference type="InterPro" id="IPR015168">
    <property type="entry name" value="SsuA/THI5"/>
</dbReference>
<protein>
    <submittedName>
        <fullName evidence="4">ABC transporter substrate-binding protein</fullName>
    </submittedName>
</protein>
<gene>
    <name evidence="4" type="ORF">OG563_46230</name>
</gene>
<dbReference type="SMART" id="SM00062">
    <property type="entry name" value="PBPb"/>
    <property type="match status" value="1"/>
</dbReference>
<dbReference type="RefSeq" id="WP_327099616.1">
    <property type="nucleotide sequence ID" value="NZ_CP109149.1"/>
</dbReference>